<dbReference type="FunFam" id="3.30.465.10:FF:000013">
    <property type="entry name" value="Aldehyde oxidase"/>
    <property type="match status" value="1"/>
</dbReference>
<evidence type="ECO:0000256" key="8">
    <source>
        <dbReference type="ARBA" id="ARBA00023002"/>
    </source>
</evidence>
<evidence type="ECO:0000313" key="21">
    <source>
        <dbReference type="EMBL" id="CAH0550925.1"/>
    </source>
</evidence>
<comment type="similarity">
    <text evidence="3">Belongs to the xanthine dehydrogenase family.</text>
</comment>
<evidence type="ECO:0000256" key="9">
    <source>
        <dbReference type="ARBA" id="ARBA00023004"/>
    </source>
</evidence>
<dbReference type="SMART" id="SM01092">
    <property type="entry name" value="CO_deh_flav_C"/>
    <property type="match status" value="1"/>
</dbReference>
<feature type="binding site" evidence="17">
    <location>
        <position position="382"/>
    </location>
    <ligand>
        <name>FAD</name>
        <dbReference type="ChEBI" id="CHEBI:57692"/>
    </ligand>
</feature>
<dbReference type="FunFam" id="3.30.365.10:FF:000001">
    <property type="entry name" value="Xanthine dehydrogenase oxidase"/>
    <property type="match status" value="1"/>
</dbReference>
<dbReference type="InterPro" id="IPR036318">
    <property type="entry name" value="FAD-bd_PCMH-like_sf"/>
</dbReference>
<keyword evidence="9 18" id="KW-0408">Iron</keyword>
<comment type="cofactor">
    <cofactor evidence="1 17">
        <name>FAD</name>
        <dbReference type="ChEBI" id="CHEBI:57692"/>
    </cofactor>
</comment>
<feature type="binding site" evidence="18">
    <location>
        <position position="754"/>
    </location>
    <ligand>
        <name>Mo-molybdopterin</name>
        <dbReference type="ChEBI" id="CHEBI:71302"/>
    </ligand>
    <ligandPart>
        <name>Mo</name>
        <dbReference type="ChEBI" id="CHEBI:28685"/>
    </ligandPart>
</feature>
<keyword evidence="10 18" id="KW-0411">Iron-sulfur</keyword>
<dbReference type="Pfam" id="PF20256">
    <property type="entry name" value="MoCoBD_2"/>
    <property type="match status" value="1"/>
</dbReference>
<dbReference type="GO" id="GO:0051537">
    <property type="term" value="F:2 iron, 2 sulfur cluster binding"/>
    <property type="evidence" value="ECO:0007669"/>
    <property type="project" value="UniProtKB-KW"/>
</dbReference>
<dbReference type="SUPFAM" id="SSF54292">
    <property type="entry name" value="2Fe-2S ferredoxin-like"/>
    <property type="match status" value="1"/>
</dbReference>
<comment type="subcellular location">
    <subcellularLocation>
        <location evidence="2">Peroxisome</location>
    </subcellularLocation>
</comment>
<evidence type="ECO:0000256" key="13">
    <source>
        <dbReference type="ARBA" id="ARBA00034078"/>
    </source>
</evidence>
<dbReference type="Gene3D" id="3.30.465.10">
    <property type="match status" value="1"/>
</dbReference>
<evidence type="ECO:0000256" key="17">
    <source>
        <dbReference type="PIRSR" id="PIRSR000127-2"/>
    </source>
</evidence>
<dbReference type="Pfam" id="PF00111">
    <property type="entry name" value="Fer2"/>
    <property type="match status" value="1"/>
</dbReference>
<keyword evidence="11" id="KW-0520">NAD</keyword>
<feature type="binding site" evidence="17">
    <location>
        <position position="321"/>
    </location>
    <ligand>
        <name>FAD</name>
        <dbReference type="ChEBI" id="CHEBI:57692"/>
    </ligand>
</feature>
<evidence type="ECO:0000256" key="3">
    <source>
        <dbReference type="ARBA" id="ARBA00006849"/>
    </source>
</evidence>
<evidence type="ECO:0000259" key="19">
    <source>
        <dbReference type="PROSITE" id="PS51085"/>
    </source>
</evidence>
<evidence type="ECO:0000256" key="12">
    <source>
        <dbReference type="ARBA" id="ARBA00023140"/>
    </source>
</evidence>
<dbReference type="InterPro" id="IPR002346">
    <property type="entry name" value="Mopterin_DH_FAD-bd"/>
</dbReference>
<evidence type="ECO:0000256" key="16">
    <source>
        <dbReference type="PIRSR" id="PIRSR000127-1"/>
    </source>
</evidence>
<dbReference type="GO" id="GO:0005777">
    <property type="term" value="C:peroxisome"/>
    <property type="evidence" value="ECO:0007669"/>
    <property type="project" value="UniProtKB-SubCell"/>
</dbReference>
<feature type="domain" description="FAD-binding PCMH-type" evidence="20">
    <location>
        <begin position="193"/>
        <end position="374"/>
    </location>
</feature>
<dbReference type="Gene3D" id="1.10.150.120">
    <property type="entry name" value="[2Fe-2S]-binding domain"/>
    <property type="match status" value="1"/>
</dbReference>
<dbReference type="InterPro" id="IPR008274">
    <property type="entry name" value="AldOxase/xan_DH_MoCoBD1"/>
</dbReference>
<evidence type="ECO:0000256" key="2">
    <source>
        <dbReference type="ARBA" id="ARBA00004275"/>
    </source>
</evidence>
<feature type="binding site" evidence="18">
    <location>
        <position position="48"/>
    </location>
    <ligand>
        <name>[2Fe-2S] cluster</name>
        <dbReference type="ChEBI" id="CHEBI:190135"/>
        <label>1</label>
    </ligand>
</feature>
<dbReference type="InterPro" id="IPR046867">
    <property type="entry name" value="AldOxase/xan_DH_MoCoBD2"/>
</dbReference>
<keyword evidence="17" id="KW-0274">FAD</keyword>
<dbReference type="InterPro" id="IPR000674">
    <property type="entry name" value="Ald_Oxase/Xan_DH_a/b"/>
</dbReference>
<dbReference type="SUPFAM" id="SSF56176">
    <property type="entry name" value="FAD-binding/transporter-associated domain-like"/>
    <property type="match status" value="1"/>
</dbReference>
<dbReference type="Gene3D" id="3.10.20.30">
    <property type="match status" value="1"/>
</dbReference>
<keyword evidence="12" id="KW-0576">Peroxisome</keyword>
<keyword evidence="5 18" id="KW-0500">Molybdenum</keyword>
<feature type="binding site" evidence="18">
    <location>
        <position position="1020"/>
    </location>
    <ligand>
        <name>Mo-molybdopterin</name>
        <dbReference type="ChEBI" id="CHEBI:71302"/>
    </ligand>
    <ligandPart>
        <name>Mo</name>
        <dbReference type="ChEBI" id="CHEBI:28685"/>
    </ligandPart>
</feature>
<proteinExistence type="inferred from homology"/>
<dbReference type="AlphaFoldDB" id="A0A9P0AXW6"/>
<dbReference type="FunFam" id="3.10.20.30:FF:000012">
    <property type="entry name" value="Xanthine dehydrogenase/oxidase"/>
    <property type="match status" value="1"/>
</dbReference>
<dbReference type="SUPFAM" id="SSF54665">
    <property type="entry name" value="CO dehydrogenase molybdoprotein N-domain-like"/>
    <property type="match status" value="1"/>
</dbReference>
<evidence type="ECO:0000256" key="7">
    <source>
        <dbReference type="ARBA" id="ARBA00022723"/>
    </source>
</evidence>
<dbReference type="PANTHER" id="PTHR11908">
    <property type="entry name" value="XANTHINE DEHYDROGENASE"/>
    <property type="match status" value="1"/>
</dbReference>
<protein>
    <recommendedName>
        <fullName evidence="15">Indole-3-acetaldehyde oxidase</fullName>
    </recommendedName>
</protein>
<dbReference type="OrthoDB" id="8300278at2759"/>
<dbReference type="InterPro" id="IPR002888">
    <property type="entry name" value="2Fe-2S-bd"/>
</dbReference>
<feature type="binding site" evidence="18">
    <location>
        <position position="51"/>
    </location>
    <ligand>
        <name>[2Fe-2S] cluster</name>
        <dbReference type="ChEBI" id="CHEBI:190135"/>
        <label>1</label>
    </ligand>
</feature>
<evidence type="ECO:0000259" key="20">
    <source>
        <dbReference type="PROSITE" id="PS51387"/>
    </source>
</evidence>
<comment type="cofactor">
    <cofactor evidence="18">
        <name>Mo-molybdopterin</name>
        <dbReference type="ChEBI" id="CHEBI:71302"/>
    </cofactor>
    <text evidence="18">Binds 1 Mo-molybdopterin (Mo-MPT) cofactor per subunit.</text>
</comment>
<dbReference type="SUPFAM" id="SSF56003">
    <property type="entry name" value="Molybdenum cofactor-binding domain"/>
    <property type="match status" value="1"/>
</dbReference>
<dbReference type="InterPro" id="IPR037165">
    <property type="entry name" value="AldOxase/xan_DH_Mopterin-bd_sf"/>
</dbReference>
<dbReference type="FunFam" id="3.30.365.10:FF:000008">
    <property type="entry name" value="Aldehyde oxidase1"/>
    <property type="match status" value="1"/>
</dbReference>
<keyword evidence="22" id="KW-1185">Reference proteome</keyword>
<name>A0A9P0AXW6_BRAAE</name>
<comment type="subunit">
    <text evidence="4">Homodimer.</text>
</comment>
<comment type="cofactor">
    <cofactor evidence="13">
        <name>[2Fe-2S] cluster</name>
        <dbReference type="ChEBI" id="CHEBI:190135"/>
    </cofactor>
</comment>
<dbReference type="InterPro" id="IPR036856">
    <property type="entry name" value="Ald_Oxase/Xan_DH_a/b_sf"/>
</dbReference>
<feature type="binding site" evidence="18">
    <location>
        <position position="113"/>
    </location>
    <ligand>
        <name>[2Fe-2S] cluster</name>
        <dbReference type="ChEBI" id="CHEBI:190135"/>
        <label>2</label>
    </ligand>
</feature>
<keyword evidence="17" id="KW-0285">Flavoprotein</keyword>
<dbReference type="PROSITE" id="PS51085">
    <property type="entry name" value="2FE2S_FER_2"/>
    <property type="match status" value="1"/>
</dbReference>
<evidence type="ECO:0000256" key="10">
    <source>
        <dbReference type="ARBA" id="ARBA00023014"/>
    </source>
</evidence>
<comment type="cofactor">
    <cofactor evidence="18">
        <name>[2Fe-2S] cluster</name>
        <dbReference type="ChEBI" id="CHEBI:190135"/>
    </cofactor>
    <text evidence="18">Binds 2 [2Fe-2S] clusters.</text>
</comment>
<dbReference type="InterPro" id="IPR016166">
    <property type="entry name" value="FAD-bd_PCMH"/>
</dbReference>
<dbReference type="InterPro" id="IPR012675">
    <property type="entry name" value="Beta-grasp_dom_sf"/>
</dbReference>
<feature type="binding site" evidence="18">
    <location>
        <position position="73"/>
    </location>
    <ligand>
        <name>[2Fe-2S] cluster</name>
        <dbReference type="ChEBI" id="CHEBI:190135"/>
        <label>1</label>
    </ligand>
</feature>
<evidence type="ECO:0000256" key="4">
    <source>
        <dbReference type="ARBA" id="ARBA00011738"/>
    </source>
</evidence>
<evidence type="ECO:0000256" key="6">
    <source>
        <dbReference type="ARBA" id="ARBA00022714"/>
    </source>
</evidence>
<feature type="binding site" evidence="18">
    <location>
        <position position="147"/>
    </location>
    <ligand>
        <name>[2Fe-2S] cluster</name>
        <dbReference type="ChEBI" id="CHEBI:190135"/>
        <label>2</label>
    </ligand>
</feature>
<dbReference type="Pfam" id="PF03450">
    <property type="entry name" value="CO_deh_flav_C"/>
    <property type="match status" value="1"/>
</dbReference>
<dbReference type="Pfam" id="PF00941">
    <property type="entry name" value="FAD_binding_5"/>
    <property type="match status" value="1"/>
</dbReference>
<organism evidence="21 22">
    <name type="scientific">Brassicogethes aeneus</name>
    <name type="common">Rape pollen beetle</name>
    <name type="synonym">Meligethes aeneus</name>
    <dbReference type="NCBI Taxonomy" id="1431903"/>
    <lineage>
        <taxon>Eukaryota</taxon>
        <taxon>Metazoa</taxon>
        <taxon>Ecdysozoa</taxon>
        <taxon>Arthropoda</taxon>
        <taxon>Hexapoda</taxon>
        <taxon>Insecta</taxon>
        <taxon>Pterygota</taxon>
        <taxon>Neoptera</taxon>
        <taxon>Endopterygota</taxon>
        <taxon>Coleoptera</taxon>
        <taxon>Polyphaga</taxon>
        <taxon>Cucujiformia</taxon>
        <taxon>Nitidulidae</taxon>
        <taxon>Meligethinae</taxon>
        <taxon>Brassicogethes</taxon>
    </lineage>
</organism>
<dbReference type="FunFam" id="3.30.390.50:FF:000003">
    <property type="entry name" value="Aldehyde oxidase1"/>
    <property type="match status" value="1"/>
</dbReference>
<dbReference type="InterPro" id="IPR001041">
    <property type="entry name" value="2Fe-2S_ferredoxin-type"/>
</dbReference>
<dbReference type="SMART" id="SM01008">
    <property type="entry name" value="Ald_Xan_dh_C"/>
    <property type="match status" value="1"/>
</dbReference>
<sequence>MSKIKFLLGDKNLTVHPDDVTPETTLNAYLRDINHLTGTKRMCLEGGCGCCIVAVEEIDPFTKKKRVFAVNSCLVSIFSCHGMKIHTIEGIGGPTTRFNAIQKSLAEGSGTQCGFCSPGMVMNMYALTQSGQLSKERIENSFGGNICRCTGYRPILETFRKFATTDIEDYTPCQQNCEGCPRTNLTNQLTVLYDVQKTSWMKLYNLDDLLLTLSNMEGSYKLVAGNTARGVYKNDPLPSTYIDITSVIELRSWKIQGPNLILGGNVTLNDAINIFQSISKQNTKFSYLSKLAKHIDLVANLPVRNIGTLAGNLMIKYIHPDFPSDIFLILETVAATLIIVDPTGEEFDVKPKKFLKLDMKKRVIKSIVLPEYDDKYTYRSYKIMHRAQNVHAAVNAGFLLKLKNNFVVQATIVYGNINTEFVHAESTEKYLKNKNIFDNSVLQQAFASLDREIKTDYRPPDDGPEYRKQLAICLFYKFVLSIAPKEKISTKYQSGGFLLKRPLSKGTQEYSTKKDMYPVSEPVIKLESLVQSSGQAKYIEDMPDYPGQLFIQFVVAKAPANSVITKIDTSKALSIPNVVAFYGKQDIPGENNFTPSMAWNLFAFKEEVFCSGTVQYYDQPVGIIVAKSQEVADKAAEIVKVNCTPPISEPLLVIKDVLKAPADVQKKKIKHLTDLVAKRKGNSIKKVIKGEFYVGPQYHFHMEVQCCAVIPVEDGLDVHSSTQWIDGTQLGVANVLNIPANKVNMQVRRLGGAFGAKITRNTLPSVAAALAAYKLNQPVKMRLSLEKNMEIIGKRYPCYVKYEVGVNEKGVIQYLNADIYSDFGIGGNEAMFLFLLDCFQSGYLSDTWNVSLYQVHTDTHANCFARAPGTTEGFAAIEAIMEHIASSLNLDSYDLKKANFDLTKYPKIQDYYTEILTWANINQRKQSIKTFNNNNRWKKRGMSISPLVWTLEVTGNFSVFVSIFHGDGSVAVAHGGIEMGQGINTKVAQVCAYKLGIPLNMVSVKPTNTLTNANCFITGGSVTSEAVCWSTIKSCQILLDRMKPVRDQMTNPSWKDLVAKCFDKNVLLSANSLWYANASKEIVPYPIYAVGAVEVEVDILTGQHQVIQVDIIEDVGDSISPVIDIGQVEGAFVMGMGYYTTEKLVYDEKGKLLTNRTWNYYPPGAKDIPQNLNIKFPGNNPNPVGTLHSKAIGEPPLCLSVAVPLAIRNAVGLARKDGDLTKEAWYPFDGCSTIENTFLNSLNNYKMYSL</sequence>
<evidence type="ECO:0000256" key="14">
    <source>
        <dbReference type="ARBA" id="ARBA00052415"/>
    </source>
</evidence>
<dbReference type="Pfam" id="PF01315">
    <property type="entry name" value="Ald_Xan_dh_C"/>
    <property type="match status" value="1"/>
</dbReference>
<feature type="binding site" evidence="18">
    <location>
        <position position="723"/>
    </location>
    <ligand>
        <name>Mo-molybdopterin</name>
        <dbReference type="ChEBI" id="CHEBI:71302"/>
    </ligand>
    <ligandPart>
        <name>Mo</name>
        <dbReference type="ChEBI" id="CHEBI:28685"/>
    </ligandPart>
</feature>
<dbReference type="InterPro" id="IPR036884">
    <property type="entry name" value="2Fe-2S-bd_dom_sf"/>
</dbReference>
<dbReference type="InterPro" id="IPR016169">
    <property type="entry name" value="FAD-bd_PCMH_sub2"/>
</dbReference>
<dbReference type="GO" id="GO:0050302">
    <property type="term" value="F:indole-3-acetaldehyde oxidase activity"/>
    <property type="evidence" value="ECO:0007669"/>
    <property type="project" value="UniProtKB-EC"/>
</dbReference>
<dbReference type="InterPro" id="IPR005107">
    <property type="entry name" value="CO_DH_flav_C"/>
</dbReference>
<evidence type="ECO:0000256" key="5">
    <source>
        <dbReference type="ARBA" id="ARBA00022505"/>
    </source>
</evidence>
<feature type="binding site" evidence="18">
    <location>
        <position position="866"/>
    </location>
    <ligand>
        <name>Mo-molybdopterin</name>
        <dbReference type="ChEBI" id="CHEBI:71302"/>
    </ligand>
    <ligandPart>
        <name>Mo</name>
        <dbReference type="ChEBI" id="CHEBI:28685"/>
    </ligandPart>
</feature>
<dbReference type="GO" id="GO:0071949">
    <property type="term" value="F:FAD binding"/>
    <property type="evidence" value="ECO:0007669"/>
    <property type="project" value="InterPro"/>
</dbReference>
<dbReference type="InterPro" id="IPR036010">
    <property type="entry name" value="2Fe-2S_ferredoxin-like_sf"/>
</dbReference>
<keyword evidence="6 18" id="KW-0001">2Fe-2S</keyword>
<dbReference type="PIRSF" id="PIRSF000127">
    <property type="entry name" value="Xanthine_DH"/>
    <property type="match status" value="1"/>
</dbReference>
<evidence type="ECO:0000256" key="18">
    <source>
        <dbReference type="PIRSR" id="PIRSR000127-3"/>
    </source>
</evidence>
<gene>
    <name evidence="21" type="ORF">MELIAE_LOCUS3632</name>
</gene>
<dbReference type="Pfam" id="PF01799">
    <property type="entry name" value="Fer2_2"/>
    <property type="match status" value="1"/>
</dbReference>
<dbReference type="EMBL" id="OV121133">
    <property type="protein sequence ID" value="CAH0550925.1"/>
    <property type="molecule type" value="Genomic_DNA"/>
</dbReference>
<evidence type="ECO:0000256" key="1">
    <source>
        <dbReference type="ARBA" id="ARBA00001974"/>
    </source>
</evidence>
<evidence type="ECO:0000313" key="22">
    <source>
        <dbReference type="Proteomes" id="UP001154078"/>
    </source>
</evidence>
<evidence type="ECO:0000256" key="11">
    <source>
        <dbReference type="ARBA" id="ARBA00023027"/>
    </source>
</evidence>
<dbReference type="InterPro" id="IPR016208">
    <property type="entry name" value="Ald_Oxase/xanthine_DH-like"/>
</dbReference>
<keyword evidence="7 18" id="KW-0479">Metal-binding</keyword>
<dbReference type="PROSITE" id="PS51387">
    <property type="entry name" value="FAD_PCMH"/>
    <property type="match status" value="1"/>
</dbReference>
<dbReference type="SUPFAM" id="SSF55447">
    <property type="entry name" value="CO dehydrogenase flavoprotein C-terminal domain-like"/>
    <property type="match status" value="1"/>
</dbReference>
<dbReference type="Gene3D" id="3.30.365.10">
    <property type="entry name" value="Aldehyde oxidase/xanthine dehydrogenase, molybdopterin binding domain"/>
    <property type="match status" value="4"/>
</dbReference>
<feature type="binding site" evidence="18">
    <location>
        <position position="116"/>
    </location>
    <ligand>
        <name>[2Fe-2S] cluster</name>
        <dbReference type="ChEBI" id="CHEBI:190135"/>
        <label>2</label>
    </ligand>
</feature>
<feature type="binding site" evidence="18">
    <location>
        <position position="43"/>
    </location>
    <ligand>
        <name>[2Fe-2S] cluster</name>
        <dbReference type="ChEBI" id="CHEBI:190135"/>
        <label>1</label>
    </ligand>
</feature>
<dbReference type="Proteomes" id="UP001154078">
    <property type="component" value="Chromosome 2"/>
</dbReference>
<feature type="domain" description="2Fe-2S ferredoxin-type" evidence="19">
    <location>
        <begin position="2"/>
        <end position="91"/>
    </location>
</feature>
<feature type="binding site" evidence="17">
    <location>
        <position position="954"/>
    </location>
    <ligand>
        <name>substrate</name>
    </ligand>
</feature>
<reference evidence="21" key="1">
    <citation type="submission" date="2021-12" db="EMBL/GenBank/DDBJ databases">
        <authorList>
            <person name="King R."/>
        </authorList>
    </citation>
    <scope>NUCLEOTIDE SEQUENCE</scope>
</reference>
<dbReference type="Gene3D" id="3.90.1170.50">
    <property type="entry name" value="Aldehyde oxidase/xanthine dehydrogenase, a/b hammerhead"/>
    <property type="match status" value="1"/>
</dbReference>
<keyword evidence="8" id="KW-0560">Oxidoreductase</keyword>
<accession>A0A9P0AXW6</accession>
<evidence type="ECO:0000256" key="15">
    <source>
        <dbReference type="ARBA" id="ARBA00072265"/>
    </source>
</evidence>
<dbReference type="Pfam" id="PF02738">
    <property type="entry name" value="MoCoBD_1"/>
    <property type="match status" value="1"/>
</dbReference>
<dbReference type="PANTHER" id="PTHR11908:SF132">
    <property type="entry name" value="ALDEHYDE OXIDASE 1-RELATED"/>
    <property type="match status" value="1"/>
</dbReference>
<comment type="catalytic activity">
    <reaction evidence="14">
        <text>indole-3-acetaldehyde + O2 + H2O = (indol-3-yl)acetate + H2O2 + H(+)</text>
        <dbReference type="Rhea" id="RHEA:16277"/>
        <dbReference type="ChEBI" id="CHEBI:15377"/>
        <dbReference type="ChEBI" id="CHEBI:15378"/>
        <dbReference type="ChEBI" id="CHEBI:15379"/>
        <dbReference type="ChEBI" id="CHEBI:16240"/>
        <dbReference type="ChEBI" id="CHEBI:18086"/>
        <dbReference type="ChEBI" id="CHEBI:30854"/>
        <dbReference type="EC" id="1.2.3.7"/>
    </reaction>
</comment>
<dbReference type="SUPFAM" id="SSF47741">
    <property type="entry name" value="CO dehydrogenase ISP C-domain like"/>
    <property type="match status" value="1"/>
</dbReference>
<feature type="binding site" evidence="18">
    <location>
        <position position="149"/>
    </location>
    <ligand>
        <name>[2Fe-2S] cluster</name>
        <dbReference type="ChEBI" id="CHEBI:190135"/>
        <label>2</label>
    </ligand>
</feature>
<dbReference type="GO" id="GO:0005506">
    <property type="term" value="F:iron ion binding"/>
    <property type="evidence" value="ECO:0007669"/>
    <property type="project" value="InterPro"/>
</dbReference>
<dbReference type="Gene3D" id="3.30.390.50">
    <property type="entry name" value="CO dehydrogenase flavoprotein, C-terminal domain"/>
    <property type="match status" value="1"/>
</dbReference>
<dbReference type="InterPro" id="IPR036683">
    <property type="entry name" value="CO_DH_flav_C_dom_sf"/>
</dbReference>
<feature type="active site" description="Proton acceptor" evidence="16">
    <location>
        <position position="1194"/>
    </location>
</feature>